<dbReference type="EMBL" id="RBIE01000001">
    <property type="protein sequence ID" value="RKQ64055.1"/>
    <property type="molecule type" value="Genomic_DNA"/>
</dbReference>
<evidence type="ECO:0000256" key="2">
    <source>
        <dbReference type="SAM" id="SignalP"/>
    </source>
</evidence>
<keyword evidence="3" id="KW-0449">Lipoprotein</keyword>
<gene>
    <name evidence="3" type="ORF">C7457_0946</name>
</gene>
<dbReference type="Pfam" id="PF03548">
    <property type="entry name" value="LolA"/>
    <property type="match status" value="1"/>
</dbReference>
<dbReference type="Gene3D" id="2.50.20.10">
    <property type="entry name" value="Lipoprotein localisation LolA/LolB/LppX"/>
    <property type="match status" value="1"/>
</dbReference>
<reference evidence="3 4" key="1">
    <citation type="submission" date="2018-10" db="EMBL/GenBank/DDBJ databases">
        <title>Genomic Encyclopedia of Type Strains, Phase IV (KMG-IV): sequencing the most valuable type-strain genomes for metagenomic binning, comparative biology and taxonomic classification.</title>
        <authorList>
            <person name="Goeker M."/>
        </authorList>
    </citation>
    <scope>NUCLEOTIDE SEQUENCE [LARGE SCALE GENOMIC DNA]</scope>
    <source>
        <strain evidence="3 4">DSM 15521</strain>
    </source>
</reference>
<evidence type="ECO:0000313" key="4">
    <source>
        <dbReference type="Proteomes" id="UP000280881"/>
    </source>
</evidence>
<name>A0A420W9U5_9BACT</name>
<feature type="signal peptide" evidence="2">
    <location>
        <begin position="1"/>
        <end position="19"/>
    </location>
</feature>
<evidence type="ECO:0000256" key="1">
    <source>
        <dbReference type="ARBA" id="ARBA00022729"/>
    </source>
</evidence>
<dbReference type="AlphaFoldDB" id="A0A420W9U5"/>
<proteinExistence type="predicted"/>
<dbReference type="InterPro" id="IPR004564">
    <property type="entry name" value="OM_lipoprot_carrier_LolA-like"/>
</dbReference>
<feature type="chain" id="PRO_5019077360" evidence="2">
    <location>
        <begin position="20"/>
        <end position="194"/>
    </location>
</feature>
<comment type="caution">
    <text evidence="3">The sequence shown here is derived from an EMBL/GenBank/DDBJ whole genome shotgun (WGS) entry which is preliminary data.</text>
</comment>
<keyword evidence="1 2" id="KW-0732">Signal</keyword>
<dbReference type="PANTHER" id="PTHR35869:SF1">
    <property type="entry name" value="OUTER-MEMBRANE LIPOPROTEIN CARRIER PROTEIN"/>
    <property type="match status" value="1"/>
</dbReference>
<protein>
    <submittedName>
        <fullName evidence="3">Outer membrane lipoprotein carrier protein</fullName>
    </submittedName>
</protein>
<organism evidence="3 4">
    <name type="scientific">Thermovibrio guaymasensis</name>
    <dbReference type="NCBI Taxonomy" id="240167"/>
    <lineage>
        <taxon>Bacteria</taxon>
        <taxon>Pseudomonadati</taxon>
        <taxon>Aquificota</taxon>
        <taxon>Aquificia</taxon>
        <taxon>Desulfurobacteriales</taxon>
        <taxon>Desulfurobacteriaceae</taxon>
        <taxon>Thermovibrio</taxon>
    </lineage>
</organism>
<keyword evidence="4" id="KW-1185">Reference proteome</keyword>
<dbReference type="PANTHER" id="PTHR35869">
    <property type="entry name" value="OUTER-MEMBRANE LIPOPROTEIN CARRIER PROTEIN"/>
    <property type="match status" value="1"/>
</dbReference>
<accession>A0A420W9U5</accession>
<dbReference type="Proteomes" id="UP000280881">
    <property type="component" value="Unassembled WGS sequence"/>
</dbReference>
<dbReference type="RefSeq" id="WP_121170485.1">
    <property type="nucleotide sequence ID" value="NZ_RBIE01000001.1"/>
</dbReference>
<dbReference type="CDD" id="cd16325">
    <property type="entry name" value="LolA"/>
    <property type="match status" value="1"/>
</dbReference>
<evidence type="ECO:0000313" key="3">
    <source>
        <dbReference type="EMBL" id="RKQ64055.1"/>
    </source>
</evidence>
<dbReference type="InterPro" id="IPR029046">
    <property type="entry name" value="LolA/LolB/LppX"/>
</dbReference>
<sequence length="194" mass="22312">MKFLVVLFLSILTSTTALGEEGELYTLFKGVNSLKILFSQRTKLPVAGDEVSLYEGVIYYKRPLKFRWEYTKGAKVLIVSNGELVKSSIEGECQIAEIADQPVFALIELIDNPEKFKEDFRVKELKKNKSWEVVRITPNHKDAFFKEIIFIIKDKKLKKVITVEEDGTKGEYQIEEIKKNVPLDDDLFQVTPCN</sequence>
<dbReference type="SUPFAM" id="SSF89392">
    <property type="entry name" value="Prokaryotic lipoproteins and lipoprotein localization factors"/>
    <property type="match status" value="1"/>
</dbReference>
<dbReference type="OrthoDB" id="13273at2"/>